<dbReference type="Gene3D" id="3.30.70.270">
    <property type="match status" value="1"/>
</dbReference>
<accession>A0A1C0Y5R5</accession>
<dbReference type="PANTHER" id="PTHR33121:SF71">
    <property type="entry name" value="OXYGEN SENSOR PROTEIN DOSP"/>
    <property type="match status" value="1"/>
</dbReference>
<sequence length="711" mass="81710">MDERLNEEFSTKSERLFTRAFYMKLSLLTIALLIIFSITSEFPIYRPYLLFVLHLFTVILISSMALQLWLATRFDLTNSIVHQGAVFMTVAFIQVTSLVLSDYMLFGGDFFEGRVAQWFNLAILVALPLALLVQMIQRPKAVSKNYRRNVYIATFILVSMYIWGSYIYFRLNIETFSFYGLKLLYGGVSMLAAFVIIAIIYGYWQSNEPHVKAMRHIAIPTSVVLLVNIAVSNIYVLVNEYMFILVKILELIVIILLYRMMYFLAVERPYLQLDNSKQRLKQLAYSDEVTGLPNKQYLIESLTERLDSSPHESLVIVIQIDRLAYIRSILGDTSMNHLMCSVAAMIEGMLPKGALLGRLSDNQFLVSFQTRKRNEVDCFNERLVTMLSERVDIDDYAIQVHPVVGIAYYPYHAKDATQLIKMAQLAIEEANIEEINLKEYDDELSIREVRSLQIEHDLLQAVENQEIYLEYQPKFNTRTGRIDAMEALLRWHHPQRGFVSPANFIPILERTGMMAKVGRWILMQACKDALCFQQQYHDNITVAVNLSISQLLQGKIVEDVANALAETALPPHLLELEITESMTMNIELMMPILKQLKALNVCIAIDDFGTGYSSLAYLSDFPADTLKIDRSFIEMIGVNMRGEKIVQSVIHLGNELGLQLVAEGIETQQQLQYVTEKGCHYIQGFYVSRPLRFEQLKEEIDRIHLEFGQIK</sequence>
<comment type="caution">
    <text evidence="5">The sequence shown here is derived from an EMBL/GenBank/DDBJ whole genome shotgun (WGS) entry which is preliminary data.</text>
</comment>
<feature type="transmembrane region" description="Helical" evidence="2">
    <location>
        <begin position="241"/>
        <end position="258"/>
    </location>
</feature>
<dbReference type="PROSITE" id="PS50883">
    <property type="entry name" value="EAL"/>
    <property type="match status" value="1"/>
</dbReference>
<dbReference type="InterPro" id="IPR000160">
    <property type="entry name" value="GGDEF_dom"/>
</dbReference>
<feature type="transmembrane region" description="Helical" evidence="2">
    <location>
        <begin position="118"/>
        <end position="137"/>
    </location>
</feature>
<dbReference type="SUPFAM" id="SSF55073">
    <property type="entry name" value="Nucleotide cyclase"/>
    <property type="match status" value="1"/>
</dbReference>
<dbReference type="RefSeq" id="WP_066548439.1">
    <property type="nucleotide sequence ID" value="NZ_MASJ01000041.1"/>
</dbReference>
<dbReference type="SUPFAM" id="SSF141868">
    <property type="entry name" value="EAL domain-like"/>
    <property type="match status" value="1"/>
</dbReference>
<dbReference type="InterPro" id="IPR043128">
    <property type="entry name" value="Rev_trsase/Diguanyl_cyclase"/>
</dbReference>
<dbReference type="InterPro" id="IPR050706">
    <property type="entry name" value="Cyclic-di-GMP_PDE-like"/>
</dbReference>
<feature type="transmembrane region" description="Helical" evidence="2">
    <location>
        <begin position="216"/>
        <end position="235"/>
    </location>
</feature>
<evidence type="ECO:0000313" key="6">
    <source>
        <dbReference type="Proteomes" id="UP000093199"/>
    </source>
</evidence>
<feature type="transmembrane region" description="Helical" evidence="2">
    <location>
        <begin position="84"/>
        <end position="106"/>
    </location>
</feature>
<keyword evidence="1" id="KW-0175">Coiled coil</keyword>
<feature type="transmembrane region" description="Helical" evidence="2">
    <location>
        <begin position="21"/>
        <end position="42"/>
    </location>
</feature>
<dbReference type="InterPro" id="IPR029787">
    <property type="entry name" value="Nucleotide_cyclase"/>
</dbReference>
<evidence type="ECO:0000259" key="3">
    <source>
        <dbReference type="PROSITE" id="PS50883"/>
    </source>
</evidence>
<protein>
    <recommendedName>
        <fullName evidence="7">EAL domain-containing protein</fullName>
    </recommendedName>
</protein>
<dbReference type="Proteomes" id="UP000093199">
    <property type="component" value="Unassembled WGS sequence"/>
</dbReference>
<dbReference type="AlphaFoldDB" id="A0A1C0Y5R5"/>
<feature type="transmembrane region" description="Helical" evidence="2">
    <location>
        <begin position="149"/>
        <end position="171"/>
    </location>
</feature>
<dbReference type="Pfam" id="PF00563">
    <property type="entry name" value="EAL"/>
    <property type="match status" value="1"/>
</dbReference>
<dbReference type="PROSITE" id="PS50887">
    <property type="entry name" value="GGDEF"/>
    <property type="match status" value="1"/>
</dbReference>
<dbReference type="Gene3D" id="3.20.20.450">
    <property type="entry name" value="EAL domain"/>
    <property type="match status" value="1"/>
</dbReference>
<dbReference type="SMART" id="SM00052">
    <property type="entry name" value="EAL"/>
    <property type="match status" value="1"/>
</dbReference>
<dbReference type="InterPro" id="IPR001633">
    <property type="entry name" value="EAL_dom"/>
</dbReference>
<gene>
    <name evidence="5" type="ORF">A6M13_07180</name>
</gene>
<organism evidence="5 6">
    <name type="scientific">Caryophanon tenue</name>
    <dbReference type="NCBI Taxonomy" id="33978"/>
    <lineage>
        <taxon>Bacteria</taxon>
        <taxon>Bacillati</taxon>
        <taxon>Bacillota</taxon>
        <taxon>Bacilli</taxon>
        <taxon>Bacillales</taxon>
        <taxon>Caryophanaceae</taxon>
        <taxon>Caryophanon</taxon>
    </lineage>
</organism>
<dbReference type="GO" id="GO:0071111">
    <property type="term" value="F:cyclic-guanylate-specific phosphodiesterase activity"/>
    <property type="evidence" value="ECO:0007669"/>
    <property type="project" value="InterPro"/>
</dbReference>
<proteinExistence type="predicted"/>
<reference evidence="5 6" key="1">
    <citation type="submission" date="2016-07" db="EMBL/GenBank/DDBJ databases">
        <title>Caryophanon tenue genome sequencing.</title>
        <authorList>
            <person name="Verma A."/>
            <person name="Pal Y."/>
            <person name="Krishnamurthi S."/>
        </authorList>
    </citation>
    <scope>NUCLEOTIDE SEQUENCE [LARGE SCALE GENOMIC DNA]</scope>
    <source>
        <strain evidence="5 6">DSM 14152</strain>
    </source>
</reference>
<keyword evidence="2" id="KW-1133">Transmembrane helix</keyword>
<feature type="domain" description="EAL" evidence="3">
    <location>
        <begin position="451"/>
        <end position="704"/>
    </location>
</feature>
<evidence type="ECO:0000256" key="2">
    <source>
        <dbReference type="SAM" id="Phobius"/>
    </source>
</evidence>
<dbReference type="Pfam" id="PF00990">
    <property type="entry name" value="GGDEF"/>
    <property type="match status" value="1"/>
</dbReference>
<keyword evidence="2" id="KW-0472">Membrane</keyword>
<name>A0A1C0Y5R5_9BACL</name>
<keyword evidence="2" id="KW-0812">Transmembrane</keyword>
<evidence type="ECO:0000313" key="5">
    <source>
        <dbReference type="EMBL" id="OCS82465.1"/>
    </source>
</evidence>
<dbReference type="EMBL" id="MASJ01000041">
    <property type="protein sequence ID" value="OCS82465.1"/>
    <property type="molecule type" value="Genomic_DNA"/>
</dbReference>
<dbReference type="PANTHER" id="PTHR33121">
    <property type="entry name" value="CYCLIC DI-GMP PHOSPHODIESTERASE PDEF"/>
    <property type="match status" value="1"/>
</dbReference>
<keyword evidence="6" id="KW-1185">Reference proteome</keyword>
<feature type="coiled-coil region" evidence="1">
    <location>
        <begin position="413"/>
        <end position="443"/>
    </location>
</feature>
<dbReference type="OrthoDB" id="9759607at2"/>
<feature type="transmembrane region" description="Helical" evidence="2">
    <location>
        <begin position="183"/>
        <end position="204"/>
    </location>
</feature>
<feature type="domain" description="GGDEF" evidence="4">
    <location>
        <begin position="311"/>
        <end position="443"/>
    </location>
</feature>
<dbReference type="STRING" id="33978.A6M13_07180"/>
<evidence type="ECO:0000256" key="1">
    <source>
        <dbReference type="SAM" id="Coils"/>
    </source>
</evidence>
<dbReference type="CDD" id="cd01948">
    <property type="entry name" value="EAL"/>
    <property type="match status" value="1"/>
</dbReference>
<dbReference type="SMART" id="SM00267">
    <property type="entry name" value="GGDEF"/>
    <property type="match status" value="1"/>
</dbReference>
<dbReference type="InterPro" id="IPR035919">
    <property type="entry name" value="EAL_sf"/>
</dbReference>
<evidence type="ECO:0000259" key="4">
    <source>
        <dbReference type="PROSITE" id="PS50887"/>
    </source>
</evidence>
<evidence type="ECO:0008006" key="7">
    <source>
        <dbReference type="Google" id="ProtNLM"/>
    </source>
</evidence>
<feature type="transmembrane region" description="Helical" evidence="2">
    <location>
        <begin position="48"/>
        <end position="72"/>
    </location>
</feature>